<organism evidence="3 4">
    <name type="scientific">Halorhodospira neutriphila</name>
    <dbReference type="NCBI Taxonomy" id="168379"/>
    <lineage>
        <taxon>Bacteria</taxon>
        <taxon>Pseudomonadati</taxon>
        <taxon>Pseudomonadota</taxon>
        <taxon>Gammaproteobacteria</taxon>
        <taxon>Chromatiales</taxon>
        <taxon>Ectothiorhodospiraceae</taxon>
        <taxon>Halorhodospira</taxon>
    </lineage>
</organism>
<dbReference type="PANTHER" id="PTHR21666">
    <property type="entry name" value="PEPTIDASE-RELATED"/>
    <property type="match status" value="1"/>
</dbReference>
<accession>A0ABS1E624</accession>
<dbReference type="InterPro" id="IPR016047">
    <property type="entry name" value="M23ase_b-sheet_dom"/>
</dbReference>
<evidence type="ECO:0000256" key="1">
    <source>
        <dbReference type="SAM" id="Coils"/>
    </source>
</evidence>
<keyword evidence="1" id="KW-0175">Coiled coil</keyword>
<gene>
    <name evidence="3" type="ORF">CKO13_09175</name>
</gene>
<sequence length="309" mass="34506">MKNRFTVTITDFRGARHYSLHQIAKRFALVLACFLSLLLLGGAAAIYVLNHQIQELDTMRAEKAALARSIEQRNEQLRELAAQRQQKIQHLDHELGRIESLVGLESGSGGAQEREKRLAALSQTALVKGWMLRTIPNGWPVADSRITSGYGWRNHPVTGERSFHAAVDLSAGRGTAVVATADGVVNFAGQHRSKLGKLIILQHDLGFRTHYAHLSEVEVEQGEFVQEGTTIARSGATGRVSGPHLHYEVWHIQRKLNPEPFLEWGLRNYEELFEREDRVKWESLAKGIRQRAAGLRQQLSVTAPDSSGS</sequence>
<reference evidence="3 4" key="1">
    <citation type="journal article" date="2020" name="Microorganisms">
        <title>Osmotic Adaptation and Compatible Solute Biosynthesis of Phototrophic Bacteria as Revealed from Genome Analyses.</title>
        <authorList>
            <person name="Imhoff J.F."/>
            <person name="Rahn T."/>
            <person name="Kunzel S."/>
            <person name="Keller A."/>
            <person name="Neulinger S.C."/>
        </authorList>
    </citation>
    <scope>NUCLEOTIDE SEQUENCE [LARGE SCALE GENOMIC DNA]</scope>
    <source>
        <strain evidence="3 4">DSM 15116</strain>
    </source>
</reference>
<evidence type="ECO:0000259" key="2">
    <source>
        <dbReference type="Pfam" id="PF01551"/>
    </source>
</evidence>
<keyword evidence="4" id="KW-1185">Reference proteome</keyword>
<comment type="caution">
    <text evidence="3">The sequence shown here is derived from an EMBL/GenBank/DDBJ whole genome shotgun (WGS) entry which is preliminary data.</text>
</comment>
<dbReference type="PANTHER" id="PTHR21666:SF270">
    <property type="entry name" value="MUREIN HYDROLASE ACTIVATOR ENVC"/>
    <property type="match status" value="1"/>
</dbReference>
<dbReference type="EMBL" id="NRSH01000109">
    <property type="protein sequence ID" value="MBK1727186.1"/>
    <property type="molecule type" value="Genomic_DNA"/>
</dbReference>
<dbReference type="CDD" id="cd12797">
    <property type="entry name" value="M23_peptidase"/>
    <property type="match status" value="1"/>
</dbReference>
<evidence type="ECO:0000313" key="4">
    <source>
        <dbReference type="Proteomes" id="UP000738126"/>
    </source>
</evidence>
<dbReference type="InterPro" id="IPR011055">
    <property type="entry name" value="Dup_hybrid_motif"/>
</dbReference>
<dbReference type="InterPro" id="IPR050570">
    <property type="entry name" value="Cell_wall_metabolism_enzyme"/>
</dbReference>
<dbReference type="Proteomes" id="UP000738126">
    <property type="component" value="Unassembled WGS sequence"/>
</dbReference>
<evidence type="ECO:0000313" key="3">
    <source>
        <dbReference type="EMBL" id="MBK1727186.1"/>
    </source>
</evidence>
<dbReference type="SUPFAM" id="SSF51261">
    <property type="entry name" value="Duplicated hybrid motif"/>
    <property type="match status" value="1"/>
</dbReference>
<feature type="coiled-coil region" evidence="1">
    <location>
        <begin position="56"/>
        <end position="94"/>
    </location>
</feature>
<feature type="domain" description="M23ase beta-sheet core" evidence="2">
    <location>
        <begin position="163"/>
        <end position="258"/>
    </location>
</feature>
<protein>
    <submittedName>
        <fullName evidence="3">Peptidase M23</fullName>
    </submittedName>
</protein>
<dbReference type="Gene3D" id="2.70.70.10">
    <property type="entry name" value="Glucose Permease (Domain IIA)"/>
    <property type="match status" value="1"/>
</dbReference>
<name>A0ABS1E624_9GAMM</name>
<proteinExistence type="predicted"/>
<dbReference type="Pfam" id="PF01551">
    <property type="entry name" value="Peptidase_M23"/>
    <property type="match status" value="1"/>
</dbReference>
<dbReference type="RefSeq" id="WP_200259959.1">
    <property type="nucleotide sequence ID" value="NZ_NRSH01000109.1"/>
</dbReference>